<dbReference type="InterPro" id="IPR006578">
    <property type="entry name" value="MADF-dom"/>
</dbReference>
<evidence type="ECO:0000313" key="3">
    <source>
        <dbReference type="Proteomes" id="UP001652626"/>
    </source>
</evidence>
<dbReference type="OMA" id="PKIPWFA"/>
<dbReference type="Proteomes" id="UP001652626">
    <property type="component" value="Chromosome 21"/>
</dbReference>
<dbReference type="Pfam" id="PF10545">
    <property type="entry name" value="MADF_DNA_bdg"/>
    <property type="match status" value="1"/>
</dbReference>
<name>A0A8B8HWK8_VANTA</name>
<dbReference type="SMART" id="SM00595">
    <property type="entry name" value="MADF"/>
    <property type="match status" value="1"/>
</dbReference>
<feature type="compositionally biased region" description="Polar residues" evidence="1">
    <location>
        <begin position="149"/>
        <end position="171"/>
    </location>
</feature>
<dbReference type="AlphaFoldDB" id="A0A8B8HWK8"/>
<dbReference type="PROSITE" id="PS51029">
    <property type="entry name" value="MADF"/>
    <property type="match status" value="1"/>
</dbReference>
<accession>A0A8B8HWK8</accession>
<reference evidence="4" key="1">
    <citation type="submission" date="2025-08" db="UniProtKB">
        <authorList>
            <consortium name="RefSeq"/>
        </authorList>
    </citation>
    <scope>IDENTIFICATION</scope>
    <source>
        <tissue evidence="4">Whole body</tissue>
    </source>
</reference>
<feature type="compositionally biased region" description="Basic residues" evidence="1">
    <location>
        <begin position="175"/>
        <end position="187"/>
    </location>
</feature>
<feature type="region of interest" description="Disordered" evidence="1">
    <location>
        <begin position="135"/>
        <end position="204"/>
    </location>
</feature>
<keyword evidence="3" id="KW-1185">Reference proteome</keyword>
<feature type="domain" description="MADF" evidence="2">
    <location>
        <begin position="11"/>
        <end position="107"/>
    </location>
</feature>
<dbReference type="PANTHER" id="PTHR21505:SF8">
    <property type="entry name" value="DPT-YFP REPRESSOR BY OVEREXPRESSION, ISOFORM D-RELATED"/>
    <property type="match status" value="1"/>
</dbReference>
<sequence length="323" mass="37125">MARWGDEKTLNFIYQYRNHECLWNVRSPYYKNKISRENAYQSLLESLNDDNLNLKSVKTKIKNLRSIYHTELKKVKYSERFGSDGLVYKPSLSWFDEIHSFLRDSAEYRETISNEKVLQVSSGESKFEQSVNVTNEKTLTQKPLDPRSRLNNSASTYNDLNVQTQSKSEGTLQRKPLHSRSTHKSSKHTPISTKESLRQKTKRENNYISSTLQRLENISKGLNTTQQQLASHTQDEFYFFALSVAAQLRNLPLPIAIETQSNIQNTLSAARLSLMVSNTPSPSSSNCNTPIYDQSAHSLKTQDTTEIVSFIKIEENVMPLEQL</sequence>
<dbReference type="RefSeq" id="XP_026488071.2">
    <property type="nucleotide sequence ID" value="XM_026632286.2"/>
</dbReference>
<dbReference type="OrthoDB" id="6629625at2759"/>
<proteinExistence type="predicted"/>
<protein>
    <submittedName>
        <fullName evidence="4">Uncharacterized protein LOC113394847</fullName>
    </submittedName>
</protein>
<dbReference type="PANTHER" id="PTHR21505">
    <property type="entry name" value="MADF DOMAIN-CONTAINING PROTEIN-RELATED"/>
    <property type="match status" value="1"/>
</dbReference>
<feature type="compositionally biased region" description="Basic and acidic residues" evidence="1">
    <location>
        <begin position="195"/>
        <end position="204"/>
    </location>
</feature>
<evidence type="ECO:0000256" key="1">
    <source>
        <dbReference type="SAM" id="MobiDB-lite"/>
    </source>
</evidence>
<organism evidence="3 4">
    <name type="scientific">Vanessa tameamea</name>
    <name type="common">Kamehameha butterfly</name>
    <dbReference type="NCBI Taxonomy" id="334116"/>
    <lineage>
        <taxon>Eukaryota</taxon>
        <taxon>Metazoa</taxon>
        <taxon>Ecdysozoa</taxon>
        <taxon>Arthropoda</taxon>
        <taxon>Hexapoda</taxon>
        <taxon>Insecta</taxon>
        <taxon>Pterygota</taxon>
        <taxon>Neoptera</taxon>
        <taxon>Endopterygota</taxon>
        <taxon>Lepidoptera</taxon>
        <taxon>Glossata</taxon>
        <taxon>Ditrysia</taxon>
        <taxon>Papilionoidea</taxon>
        <taxon>Nymphalidae</taxon>
        <taxon>Nymphalinae</taxon>
        <taxon>Vanessa</taxon>
    </lineage>
</organism>
<evidence type="ECO:0000259" key="2">
    <source>
        <dbReference type="PROSITE" id="PS51029"/>
    </source>
</evidence>
<evidence type="ECO:0000313" key="4">
    <source>
        <dbReference type="RefSeq" id="XP_026488071.2"/>
    </source>
</evidence>
<gene>
    <name evidence="4" type="primary">LOC113394847</name>
</gene>
<dbReference type="GeneID" id="113394847"/>